<feature type="compositionally biased region" description="Basic residues" evidence="4">
    <location>
        <begin position="167"/>
        <end position="185"/>
    </location>
</feature>
<comment type="similarity">
    <text evidence="1">Belongs to the transglycosylase Slt family.</text>
</comment>
<evidence type="ECO:0000259" key="6">
    <source>
        <dbReference type="Pfam" id="PF01464"/>
    </source>
</evidence>
<protein>
    <submittedName>
        <fullName evidence="7">Soluble lytic murein transglycosylase-like protein</fullName>
    </submittedName>
</protein>
<dbReference type="EMBL" id="QRDW01000007">
    <property type="protein sequence ID" value="RED48599.1"/>
    <property type="molecule type" value="Genomic_DNA"/>
</dbReference>
<dbReference type="SUPFAM" id="SSF48435">
    <property type="entry name" value="Bacterial muramidases"/>
    <property type="match status" value="1"/>
</dbReference>
<gene>
    <name evidence="7" type="ORF">DFP90_107103</name>
</gene>
<dbReference type="PROSITE" id="PS51257">
    <property type="entry name" value="PROKAR_LIPOPROTEIN"/>
    <property type="match status" value="1"/>
</dbReference>
<reference evidence="7 8" key="1">
    <citation type="submission" date="2018-07" db="EMBL/GenBank/DDBJ databases">
        <title>Genomic Encyclopedia of Type Strains, Phase III (KMG-III): the genomes of soil and plant-associated and newly described type strains.</title>
        <authorList>
            <person name="Whitman W."/>
        </authorList>
    </citation>
    <scope>NUCLEOTIDE SEQUENCE [LARGE SCALE GENOMIC DNA]</scope>
    <source>
        <strain evidence="7 8">CECT 8488</strain>
    </source>
</reference>
<feature type="signal peptide" evidence="5">
    <location>
        <begin position="1"/>
        <end position="25"/>
    </location>
</feature>
<evidence type="ECO:0000256" key="3">
    <source>
        <dbReference type="ARBA" id="ARBA00022729"/>
    </source>
</evidence>
<evidence type="ECO:0000256" key="5">
    <source>
        <dbReference type="SAM" id="SignalP"/>
    </source>
</evidence>
<dbReference type="CDD" id="cd13401">
    <property type="entry name" value="Slt70-like"/>
    <property type="match status" value="1"/>
</dbReference>
<sequence length="614" mass="69638">MARAWFKTVNSCMAATIVAACFAFAAPNVAAQETAALPPAGSVAEQQPEFNLPRLLTEKDVSLYRQIFEIQESGNWRKADRLIRELGDDILMGHVLFQRYMHPTHYRSKYLELKDWMEAYADHPGAPRIYDLAIKRRPKNYKYPVRPKDVDLSDLADDVSPDEPVSRPKKAKPQRPYRSKADRKKIRSYQSRVRRLVQRGSVTIAYEKLQQKPVVKLFDKVSYAESLGIVVRGYYRYNLDDKALDVADRAYRLAPETAENALWWGGLAAFRSEQYDLAARYFTKLGESKYVDTQTRTAAHYWASRAYLVGGQPHLVNPSLAQAAKEPRTFYGLLANRALGQDPGFDWMPPVLSPLESQLVLRVPAVRRSLALIQIGQARRAETELRRFVGNLPESLSRSMLAFADAAGLADVAYRIGAHLERRDQVQLDSAIYPLPGWEPQDGFSLDKALIYAFVRQESRFRPRAKSHVGARGLMQLMPATAGFVAGKRFSGKTREELYDPAYNLSLGQKYISHLLESYTDGGNLFMLTAAYNGGPGNLQKWMSKVDYKDDPLLFIESLPSRETRLFVEHVLSNLWIYRNRMGQQSPSLDAIVSGQWPVYVAQDGKQRLARVSN</sequence>
<dbReference type="GO" id="GO:0004553">
    <property type="term" value="F:hydrolase activity, hydrolyzing O-glycosyl compounds"/>
    <property type="evidence" value="ECO:0007669"/>
    <property type="project" value="InterPro"/>
</dbReference>
<dbReference type="InterPro" id="IPR008939">
    <property type="entry name" value="Lytic_TGlycosylase_superhlx_U"/>
</dbReference>
<dbReference type="OrthoDB" id="9815002at2"/>
<feature type="domain" description="Transglycosylase SLT" evidence="6">
    <location>
        <begin position="443"/>
        <end position="550"/>
    </location>
</feature>
<dbReference type="Gene3D" id="1.25.20.10">
    <property type="entry name" value="Bacterial muramidases"/>
    <property type="match status" value="1"/>
</dbReference>
<feature type="chain" id="PRO_5017811744" evidence="5">
    <location>
        <begin position="26"/>
        <end position="614"/>
    </location>
</feature>
<evidence type="ECO:0000313" key="7">
    <source>
        <dbReference type="EMBL" id="RED48599.1"/>
    </source>
</evidence>
<name>A0A3D9HGI6_9PROT</name>
<dbReference type="InterPro" id="IPR008258">
    <property type="entry name" value="Transglycosylase_SLT_dom_1"/>
</dbReference>
<dbReference type="GO" id="GO:0042597">
    <property type="term" value="C:periplasmic space"/>
    <property type="evidence" value="ECO:0007669"/>
    <property type="project" value="InterPro"/>
</dbReference>
<comment type="similarity">
    <text evidence="2">Belongs to the virb1 family.</text>
</comment>
<dbReference type="InterPro" id="IPR023346">
    <property type="entry name" value="Lysozyme-like_dom_sf"/>
</dbReference>
<evidence type="ECO:0000313" key="8">
    <source>
        <dbReference type="Proteomes" id="UP000256845"/>
    </source>
</evidence>
<dbReference type="SUPFAM" id="SSF53955">
    <property type="entry name" value="Lysozyme-like"/>
    <property type="match status" value="1"/>
</dbReference>
<feature type="region of interest" description="Disordered" evidence="4">
    <location>
        <begin position="152"/>
        <end position="185"/>
    </location>
</feature>
<accession>A0A3D9HGI6</accession>
<dbReference type="PANTHER" id="PTHR37423:SF2">
    <property type="entry name" value="MEMBRANE-BOUND LYTIC MUREIN TRANSGLYCOSYLASE C"/>
    <property type="match status" value="1"/>
</dbReference>
<dbReference type="Proteomes" id="UP000256845">
    <property type="component" value="Unassembled WGS sequence"/>
</dbReference>
<dbReference type="Gene3D" id="1.10.530.10">
    <property type="match status" value="1"/>
</dbReference>
<evidence type="ECO:0000256" key="2">
    <source>
        <dbReference type="ARBA" id="ARBA00009387"/>
    </source>
</evidence>
<dbReference type="PANTHER" id="PTHR37423">
    <property type="entry name" value="SOLUBLE LYTIC MUREIN TRANSGLYCOSYLASE-RELATED"/>
    <property type="match status" value="1"/>
</dbReference>
<organism evidence="7 8">
    <name type="scientific">Aestuariispira insulae</name>
    <dbReference type="NCBI Taxonomy" id="1461337"/>
    <lineage>
        <taxon>Bacteria</taxon>
        <taxon>Pseudomonadati</taxon>
        <taxon>Pseudomonadota</taxon>
        <taxon>Alphaproteobacteria</taxon>
        <taxon>Rhodospirillales</taxon>
        <taxon>Kiloniellaceae</taxon>
        <taxon>Aestuariispira</taxon>
    </lineage>
</organism>
<comment type="caution">
    <text evidence="7">The sequence shown here is derived from an EMBL/GenBank/DDBJ whole genome shotgun (WGS) entry which is preliminary data.</text>
</comment>
<dbReference type="Pfam" id="PF01464">
    <property type="entry name" value="SLT"/>
    <property type="match status" value="1"/>
</dbReference>
<evidence type="ECO:0000256" key="4">
    <source>
        <dbReference type="SAM" id="MobiDB-lite"/>
    </source>
</evidence>
<proteinExistence type="inferred from homology"/>
<keyword evidence="3 5" id="KW-0732">Signal</keyword>
<keyword evidence="8" id="KW-1185">Reference proteome</keyword>
<evidence type="ECO:0000256" key="1">
    <source>
        <dbReference type="ARBA" id="ARBA00007734"/>
    </source>
</evidence>
<dbReference type="AlphaFoldDB" id="A0A3D9HGI6"/>
<feature type="compositionally biased region" description="Acidic residues" evidence="4">
    <location>
        <begin position="152"/>
        <end position="161"/>
    </location>
</feature>